<sequence>MVKVITETDGVTAEILSIIKRARKELMIVSPYIQLDGWPRLNDALKYVLNDNEKNEIEITIITRNQPNGNNKSLDELSPYLDRCRVYVVDDLHSKVYYNETTALVTSMNMYQHSAEKNHEIGVLFEERDKVLDVREHIKYLMSAGQKTVSEKKKNLEETTLAKNSKEQFSIQKFMVLSKGNKWIKVETDEGYENKILIANAPGLKDGSWYEAEVIKNWNRTKYGLDVEYTQIKNIRKIQGNCIICGEEIELDPTHPMCKPCYFKNKKYRGSIFGKQCHICGTKQSGITDSKPLCKDCYYAF</sequence>
<dbReference type="CDD" id="cd09176">
    <property type="entry name" value="PLDc_unchar6"/>
    <property type="match status" value="1"/>
</dbReference>
<protein>
    <recommendedName>
        <fullName evidence="1">Phospholipase D-like domain-containing protein</fullName>
    </recommendedName>
</protein>
<dbReference type="InterPro" id="IPR025202">
    <property type="entry name" value="PLD-like_dom"/>
</dbReference>
<dbReference type="Gene3D" id="3.30.870.10">
    <property type="entry name" value="Endonuclease Chain A"/>
    <property type="match status" value="1"/>
</dbReference>
<accession>A0ABY6HNF3</accession>
<dbReference type="Proteomes" id="UP001208689">
    <property type="component" value="Chromosome"/>
</dbReference>
<proteinExistence type="predicted"/>
<dbReference type="Pfam" id="PF13091">
    <property type="entry name" value="PLDc_2"/>
    <property type="match status" value="1"/>
</dbReference>
<keyword evidence="3" id="KW-1185">Reference proteome</keyword>
<dbReference type="EMBL" id="CP104013">
    <property type="protein sequence ID" value="UYP43927.1"/>
    <property type="molecule type" value="Genomic_DNA"/>
</dbReference>
<organism evidence="2 3">
    <name type="scientific">Candidatus Lokiarchaeum ossiferum</name>
    <dbReference type="NCBI Taxonomy" id="2951803"/>
    <lineage>
        <taxon>Archaea</taxon>
        <taxon>Promethearchaeati</taxon>
        <taxon>Promethearchaeota</taxon>
        <taxon>Promethearchaeia</taxon>
        <taxon>Promethearchaeales</taxon>
        <taxon>Promethearchaeaceae</taxon>
        <taxon>Candidatus Lokiarchaeum</taxon>
    </lineage>
</organism>
<evidence type="ECO:0000313" key="3">
    <source>
        <dbReference type="Proteomes" id="UP001208689"/>
    </source>
</evidence>
<dbReference type="InterPro" id="IPR059166">
    <property type="entry name" value="PLD-like_cat"/>
</dbReference>
<name>A0ABY6HNF3_9ARCH</name>
<gene>
    <name evidence="2" type="ORF">NEF87_000212</name>
</gene>
<reference evidence="2" key="1">
    <citation type="submission" date="2022-09" db="EMBL/GenBank/DDBJ databases">
        <title>Actin cytoskeleton and complex cell architecture in an #Asgard archaeon.</title>
        <authorList>
            <person name="Ponce Toledo R.I."/>
            <person name="Schleper C."/>
            <person name="Rodrigues Oliveira T."/>
            <person name="Wollweber F."/>
            <person name="Xu J."/>
            <person name="Rittmann S."/>
            <person name="Klingl A."/>
            <person name="Pilhofer M."/>
        </authorList>
    </citation>
    <scope>NUCLEOTIDE SEQUENCE</scope>
    <source>
        <strain evidence="2">B-35</strain>
    </source>
</reference>
<evidence type="ECO:0000313" key="2">
    <source>
        <dbReference type="EMBL" id="UYP43927.1"/>
    </source>
</evidence>
<feature type="domain" description="Phospholipase D-like" evidence="1">
    <location>
        <begin position="15"/>
        <end position="140"/>
    </location>
</feature>
<evidence type="ECO:0000259" key="1">
    <source>
        <dbReference type="Pfam" id="PF13091"/>
    </source>
</evidence>
<dbReference type="SUPFAM" id="SSF56024">
    <property type="entry name" value="Phospholipase D/nuclease"/>
    <property type="match status" value="1"/>
</dbReference>